<feature type="domain" description="Aldehyde dehydrogenase" evidence="2">
    <location>
        <begin position="3"/>
        <end position="45"/>
    </location>
</feature>
<dbReference type="Gene3D" id="3.40.605.10">
    <property type="entry name" value="Aldehyde Dehydrogenase, Chain A, domain 1"/>
    <property type="match status" value="1"/>
</dbReference>
<organism evidence="3 4">
    <name type="scientific">Aspergillus cristatus</name>
    <name type="common">Chinese Fuzhuan brick tea-fermentation fungus</name>
    <name type="synonym">Eurotium cristatum</name>
    <dbReference type="NCBI Taxonomy" id="573508"/>
    <lineage>
        <taxon>Eukaryota</taxon>
        <taxon>Fungi</taxon>
        <taxon>Dikarya</taxon>
        <taxon>Ascomycota</taxon>
        <taxon>Pezizomycotina</taxon>
        <taxon>Eurotiomycetes</taxon>
        <taxon>Eurotiomycetidae</taxon>
        <taxon>Eurotiales</taxon>
        <taxon>Aspergillaceae</taxon>
        <taxon>Aspergillus</taxon>
        <taxon>Aspergillus subgen. Aspergillus</taxon>
    </lineage>
</organism>
<feature type="domain" description="Aldehyde dehydrogenase" evidence="2">
    <location>
        <begin position="61"/>
        <end position="227"/>
    </location>
</feature>
<reference evidence="3 4" key="1">
    <citation type="journal article" date="2016" name="BMC Genomics">
        <title>Comparative genomic and transcriptomic analyses of the Fuzhuan brick tea-fermentation fungus Aspergillus cristatus.</title>
        <authorList>
            <person name="Ge Y."/>
            <person name="Wang Y."/>
            <person name="Liu Y."/>
            <person name="Tan Y."/>
            <person name="Ren X."/>
            <person name="Zhang X."/>
            <person name="Hyde K.D."/>
            <person name="Liu Y."/>
            <person name="Liu Z."/>
        </authorList>
    </citation>
    <scope>NUCLEOTIDE SEQUENCE [LARGE SCALE GENOMIC DNA]</scope>
    <source>
        <strain evidence="3 4">GZAAS20.1005</strain>
    </source>
</reference>
<gene>
    <name evidence="3" type="ORF">SI65_09203</name>
</gene>
<evidence type="ECO:0000313" key="4">
    <source>
        <dbReference type="Proteomes" id="UP000094569"/>
    </source>
</evidence>
<dbReference type="PANTHER" id="PTHR43353">
    <property type="entry name" value="SUCCINATE-SEMIALDEHYDE DEHYDROGENASE, MITOCHONDRIAL"/>
    <property type="match status" value="1"/>
</dbReference>
<evidence type="ECO:0000259" key="2">
    <source>
        <dbReference type="Pfam" id="PF00171"/>
    </source>
</evidence>
<keyword evidence="1" id="KW-0560">Oxidoreductase</keyword>
<dbReference type="PANTHER" id="PTHR43353:SF11">
    <property type="entry name" value="SUCCINATE SEMIALDEHYDE DEHYDROGENASE (EUROFUNG)"/>
    <property type="match status" value="1"/>
</dbReference>
<protein>
    <recommendedName>
        <fullName evidence="2">Aldehyde dehydrogenase domain-containing protein</fullName>
    </recommendedName>
</protein>
<proteinExistence type="predicted"/>
<dbReference type="InterPro" id="IPR015590">
    <property type="entry name" value="Aldehyde_DH_dom"/>
</dbReference>
<evidence type="ECO:0000313" key="3">
    <source>
        <dbReference type="EMBL" id="ODM15262.1"/>
    </source>
</evidence>
<keyword evidence="4" id="KW-1185">Reference proteome</keyword>
<dbReference type="InterPro" id="IPR016162">
    <property type="entry name" value="Ald_DH_N"/>
</dbReference>
<dbReference type="STRING" id="573508.A0A1E3B2T4"/>
<dbReference type="Proteomes" id="UP000094569">
    <property type="component" value="Unassembled WGS sequence"/>
</dbReference>
<evidence type="ECO:0000256" key="1">
    <source>
        <dbReference type="ARBA" id="ARBA00023002"/>
    </source>
</evidence>
<dbReference type="InterPro" id="IPR016163">
    <property type="entry name" value="Ald_DH_C"/>
</dbReference>
<dbReference type="Gene3D" id="3.40.309.10">
    <property type="entry name" value="Aldehyde Dehydrogenase, Chain A, domain 2"/>
    <property type="match status" value="1"/>
</dbReference>
<dbReference type="AlphaFoldDB" id="A0A1E3B2T4"/>
<dbReference type="Pfam" id="PF00171">
    <property type="entry name" value="Aldedh"/>
    <property type="match status" value="2"/>
</dbReference>
<dbReference type="GO" id="GO:0009450">
    <property type="term" value="P:gamma-aminobutyric acid catabolic process"/>
    <property type="evidence" value="ECO:0007669"/>
    <property type="project" value="TreeGrafter"/>
</dbReference>
<dbReference type="SUPFAM" id="SSF53720">
    <property type="entry name" value="ALDH-like"/>
    <property type="match status" value="1"/>
</dbReference>
<dbReference type="InterPro" id="IPR016161">
    <property type="entry name" value="Ald_DH/histidinol_DH"/>
</dbReference>
<sequence length="268" mass="28823">MGALKVAAALAAGCTVVLKSDGITPFSSNALAVPCERVGLPKGCDNGIGQHPSDQPWIVGQGSIHCFDDADLEVVVASALSSKFKVTGHICVCVPNWIYVQQGIYDQFCQRLVEEVEKFHVGDALQDNSVTHRPMTNGVSKVEEHIRDAVNKGAKVLLDGNRLPSLGKNFHELTILGDVNNTMHVASEETFGPVAALFKFLTEDEVVDQANKCDVGLASYVMTSDLSAPFGRVKHSGMGREGSKYGVEDYMTVKMVVTGGINTVYKHL</sequence>
<dbReference type="EMBL" id="JXNT01000017">
    <property type="protein sequence ID" value="ODM15262.1"/>
    <property type="molecule type" value="Genomic_DNA"/>
</dbReference>
<name>A0A1E3B2T4_ASPCR</name>
<accession>A0A1E3B2T4</accession>
<dbReference type="OrthoDB" id="310895at2759"/>
<comment type="caution">
    <text evidence="3">The sequence shown here is derived from an EMBL/GenBank/DDBJ whole genome shotgun (WGS) entry which is preliminary data.</text>
</comment>
<dbReference type="VEuPathDB" id="FungiDB:SI65_09203"/>
<dbReference type="GO" id="GO:0005737">
    <property type="term" value="C:cytoplasm"/>
    <property type="evidence" value="ECO:0007669"/>
    <property type="project" value="TreeGrafter"/>
</dbReference>
<dbReference type="GO" id="GO:0004777">
    <property type="term" value="F:succinate-semialdehyde dehydrogenase (NAD+) activity"/>
    <property type="evidence" value="ECO:0007669"/>
    <property type="project" value="TreeGrafter"/>
</dbReference>
<dbReference type="InterPro" id="IPR050740">
    <property type="entry name" value="Aldehyde_DH_Superfamily"/>
</dbReference>